<sequence length="729" mass="77189">MADVPFHQRYPAALRRHLDTGGEAGLAAAAEIGREALDARVGVVEIVDCHFQLTEELPAASRPAAVNFLKKTLAAFDVASRGFADGVERYEEQRARADDLEDRDAFRAALVNSLQEGFFVVDRDGTIVGVNEAFEVITGCGEEGLPYRWPYPWLVDQDEAAKRLALLVKQGSIQAETQIRHRDGRLTWAEVSINSVTAGGADGDAYVGTIRDVTAAKASAARESAVVRLATAVGIATSVAEVLDIVLEELRAAIDLSRVVAVMWTRSGADPEVQVAGSPEPISWGDLDPFLQARFTETRDWPPLSVQAIGTAGPSGPWLGIMAVLSGVGPTALWLENAEPRVIGGDDRLLVTTLVGHLSLAVQHVRQFEIAREASSTLQRTMMPTTKPPVGFAVRYEPAASPLEIGGDWYDVLAVGDRQIGIVVGDCVGSGLSAAAVMGQLRSSARVLLVNGASPGRLLDELDSAAALIAGAYCTTVFVGIVDVDTGQMAYSSAGHIPALLAVPGGSPERLTGATSVPLAVQKAGPRPEAVTFLAPGSTLMLYTDGLVERREELVDNGIRRAGEVLAETIESSADVVADAVLQRMVPKDGFDDDVAIVVYRRPPAPLVIDVLATPDQLSGIRAQIAGWLRATGIPDDLGGDIVLVVNEACTNSIEHAYRGATPGRMVVCAEAKGRGISIRITDFGSWKLPDANPRTRGRGVPLMRAVSGDVFLDGTSTGTTVTMNFELS</sequence>
<dbReference type="InterPro" id="IPR003594">
    <property type="entry name" value="HATPase_dom"/>
</dbReference>
<dbReference type="PANTHER" id="PTHR43156">
    <property type="entry name" value="STAGE II SPORULATION PROTEIN E-RELATED"/>
    <property type="match status" value="1"/>
</dbReference>
<evidence type="ECO:0000259" key="2">
    <source>
        <dbReference type="PROSITE" id="PS50112"/>
    </source>
</evidence>
<dbReference type="SUPFAM" id="SSF81606">
    <property type="entry name" value="PP2C-like"/>
    <property type="match status" value="1"/>
</dbReference>
<dbReference type="Pfam" id="PF08673">
    <property type="entry name" value="RsbU_N"/>
    <property type="match status" value="1"/>
</dbReference>
<dbReference type="PANTHER" id="PTHR43156:SF2">
    <property type="entry name" value="STAGE II SPORULATION PROTEIN E"/>
    <property type="match status" value="1"/>
</dbReference>
<dbReference type="InterPro" id="IPR036890">
    <property type="entry name" value="HATPase_C_sf"/>
</dbReference>
<dbReference type="InterPro" id="IPR017944">
    <property type="entry name" value="KaiA/RbsU_helical_domain_sf"/>
</dbReference>
<feature type="domain" description="PAS" evidence="2">
    <location>
        <begin position="103"/>
        <end position="139"/>
    </location>
</feature>
<dbReference type="SMART" id="SM00091">
    <property type="entry name" value="PAS"/>
    <property type="match status" value="1"/>
</dbReference>
<dbReference type="InterPro" id="IPR014787">
    <property type="entry name" value="PSer_Pase_RsbU_N"/>
</dbReference>
<dbReference type="CDD" id="cd00130">
    <property type="entry name" value="PAS"/>
    <property type="match status" value="1"/>
</dbReference>
<dbReference type="Proteomes" id="UP000315759">
    <property type="component" value="Unassembled WGS sequence"/>
</dbReference>
<dbReference type="InterPro" id="IPR001610">
    <property type="entry name" value="PAC"/>
</dbReference>
<dbReference type="InterPro" id="IPR000014">
    <property type="entry name" value="PAS"/>
</dbReference>
<dbReference type="CDD" id="cd16936">
    <property type="entry name" value="HATPase_RsbW-like"/>
    <property type="match status" value="1"/>
</dbReference>
<proteinExistence type="predicted"/>
<dbReference type="Pfam" id="PF13581">
    <property type="entry name" value="HATPase_c_2"/>
    <property type="match status" value="1"/>
</dbReference>
<dbReference type="AlphaFoldDB" id="A0A544VVY7"/>
<evidence type="ECO:0000313" key="5">
    <source>
        <dbReference type="Proteomes" id="UP000315759"/>
    </source>
</evidence>
<keyword evidence="1" id="KW-0378">Hydrolase</keyword>
<dbReference type="GO" id="GO:0016791">
    <property type="term" value="F:phosphatase activity"/>
    <property type="evidence" value="ECO:0007669"/>
    <property type="project" value="TreeGrafter"/>
</dbReference>
<gene>
    <name evidence="4" type="ORF">D8S82_23365</name>
</gene>
<dbReference type="EMBL" id="VIFX01000034">
    <property type="protein sequence ID" value="TQR84140.1"/>
    <property type="molecule type" value="Genomic_DNA"/>
</dbReference>
<dbReference type="Gene3D" id="3.30.450.20">
    <property type="entry name" value="PAS domain"/>
    <property type="match status" value="1"/>
</dbReference>
<dbReference type="PROSITE" id="PS50113">
    <property type="entry name" value="PAC"/>
    <property type="match status" value="1"/>
</dbReference>
<dbReference type="Pfam" id="PF07228">
    <property type="entry name" value="SpoIIE"/>
    <property type="match status" value="1"/>
</dbReference>
<feature type="domain" description="PAC" evidence="3">
    <location>
        <begin position="173"/>
        <end position="225"/>
    </location>
</feature>
<comment type="caution">
    <text evidence="4">The sequence shown here is derived from an EMBL/GenBank/DDBJ whole genome shotgun (WGS) entry which is preliminary data.</text>
</comment>
<reference evidence="4 5" key="1">
    <citation type="submission" date="2018-10" db="EMBL/GenBank/DDBJ databases">
        <title>Draft genome of Mycobacterium hodleri strain B.</title>
        <authorList>
            <person name="Amande T.J."/>
            <person name="Mcgenity T.J."/>
        </authorList>
    </citation>
    <scope>NUCLEOTIDE SEQUENCE [LARGE SCALE GENOMIC DNA]</scope>
    <source>
        <strain evidence="4 5">B</strain>
    </source>
</reference>
<dbReference type="Gene3D" id="3.30.565.10">
    <property type="entry name" value="Histidine kinase-like ATPase, C-terminal domain"/>
    <property type="match status" value="1"/>
</dbReference>
<name>A0A544VVY7_9MYCO</name>
<organism evidence="4 5">
    <name type="scientific">Mycolicibacterium hodleri</name>
    <dbReference type="NCBI Taxonomy" id="49897"/>
    <lineage>
        <taxon>Bacteria</taxon>
        <taxon>Bacillati</taxon>
        <taxon>Actinomycetota</taxon>
        <taxon>Actinomycetes</taxon>
        <taxon>Mycobacteriales</taxon>
        <taxon>Mycobacteriaceae</taxon>
        <taxon>Mycolicibacterium</taxon>
    </lineage>
</organism>
<dbReference type="SMART" id="SM00331">
    <property type="entry name" value="PP2C_SIG"/>
    <property type="match status" value="1"/>
</dbReference>
<dbReference type="SUPFAM" id="SSF55785">
    <property type="entry name" value="PYP-like sensor domain (PAS domain)"/>
    <property type="match status" value="1"/>
</dbReference>
<dbReference type="InterPro" id="IPR036457">
    <property type="entry name" value="PPM-type-like_dom_sf"/>
</dbReference>
<dbReference type="NCBIfam" id="TIGR00229">
    <property type="entry name" value="sensory_box"/>
    <property type="match status" value="1"/>
</dbReference>
<dbReference type="InterPro" id="IPR052016">
    <property type="entry name" value="Bact_Sigma-Reg"/>
</dbReference>
<keyword evidence="5" id="KW-1185">Reference proteome</keyword>
<dbReference type="SMART" id="SM00086">
    <property type="entry name" value="PAC"/>
    <property type="match status" value="1"/>
</dbReference>
<dbReference type="PROSITE" id="PS50112">
    <property type="entry name" value="PAS"/>
    <property type="match status" value="1"/>
</dbReference>
<dbReference type="Gene3D" id="3.60.40.10">
    <property type="entry name" value="PPM-type phosphatase domain"/>
    <property type="match status" value="1"/>
</dbReference>
<dbReference type="InterPro" id="IPR000700">
    <property type="entry name" value="PAS-assoc_C"/>
</dbReference>
<evidence type="ECO:0000313" key="4">
    <source>
        <dbReference type="EMBL" id="TQR84140.1"/>
    </source>
</evidence>
<dbReference type="Gene3D" id="1.10.1240.30">
    <property type="entry name" value="KaiA/RbsU domain"/>
    <property type="match status" value="1"/>
</dbReference>
<dbReference type="SUPFAM" id="SSF55874">
    <property type="entry name" value="ATPase domain of HSP90 chaperone/DNA topoisomerase II/histidine kinase"/>
    <property type="match status" value="1"/>
</dbReference>
<dbReference type="InterPro" id="IPR035965">
    <property type="entry name" value="PAS-like_dom_sf"/>
</dbReference>
<dbReference type="Pfam" id="PF13426">
    <property type="entry name" value="PAS_9"/>
    <property type="match status" value="1"/>
</dbReference>
<protein>
    <submittedName>
        <fullName evidence="4">SpoIIE family protein phosphatase</fullName>
    </submittedName>
</protein>
<accession>A0A544VVY7</accession>
<dbReference type="InterPro" id="IPR001932">
    <property type="entry name" value="PPM-type_phosphatase-like_dom"/>
</dbReference>
<evidence type="ECO:0000259" key="3">
    <source>
        <dbReference type="PROSITE" id="PS50113"/>
    </source>
</evidence>
<evidence type="ECO:0000256" key="1">
    <source>
        <dbReference type="ARBA" id="ARBA00022801"/>
    </source>
</evidence>